<dbReference type="Proteomes" id="UP000593563">
    <property type="component" value="Unassembled WGS sequence"/>
</dbReference>
<evidence type="ECO:0000313" key="8">
    <source>
        <dbReference type="Proteomes" id="UP000593563"/>
    </source>
</evidence>
<organism evidence="7 8">
    <name type="scientific">Apium graveolens</name>
    <name type="common">Celery</name>
    <dbReference type="NCBI Taxonomy" id="4045"/>
    <lineage>
        <taxon>Eukaryota</taxon>
        <taxon>Viridiplantae</taxon>
        <taxon>Streptophyta</taxon>
        <taxon>Embryophyta</taxon>
        <taxon>Tracheophyta</taxon>
        <taxon>Spermatophyta</taxon>
        <taxon>Magnoliopsida</taxon>
        <taxon>eudicotyledons</taxon>
        <taxon>Gunneridae</taxon>
        <taxon>Pentapetalae</taxon>
        <taxon>asterids</taxon>
        <taxon>campanulids</taxon>
        <taxon>Apiales</taxon>
        <taxon>Apiaceae</taxon>
        <taxon>Apioideae</taxon>
        <taxon>apioid superclade</taxon>
        <taxon>Apieae</taxon>
        <taxon>Apium</taxon>
    </lineage>
</organism>
<feature type="domain" description="TF-B3" evidence="6">
    <location>
        <begin position="189"/>
        <end position="241"/>
    </location>
</feature>
<comment type="subcellular location">
    <subcellularLocation>
        <location evidence="1">Nucleus</location>
    </subcellularLocation>
</comment>
<dbReference type="GO" id="GO:0005634">
    <property type="term" value="C:nucleus"/>
    <property type="evidence" value="ECO:0007669"/>
    <property type="project" value="UniProtKB-SubCell"/>
</dbReference>
<dbReference type="InterPro" id="IPR003340">
    <property type="entry name" value="B3_DNA-bd"/>
</dbReference>
<protein>
    <recommendedName>
        <fullName evidence="6">TF-B3 domain-containing protein</fullName>
    </recommendedName>
</protein>
<dbReference type="PROSITE" id="PS50863">
    <property type="entry name" value="B3"/>
    <property type="match status" value="1"/>
</dbReference>
<evidence type="ECO:0000256" key="2">
    <source>
        <dbReference type="ARBA" id="ARBA00023015"/>
    </source>
</evidence>
<keyword evidence="2" id="KW-0805">Transcription regulation</keyword>
<keyword evidence="8" id="KW-1185">Reference proteome</keyword>
<dbReference type="PANTHER" id="PTHR31920:SF108">
    <property type="entry name" value="B3 DOMAIN-CONTAINING TRANSCRIPTION FACTOR VRN1-LIKE"/>
    <property type="match status" value="1"/>
</dbReference>
<reference evidence="7" key="1">
    <citation type="submission" date="2020-01" db="EMBL/GenBank/DDBJ databases">
        <title>The Celery Genome Sequence Reveals Sequential Paleo-tetraploidization, Resistance Gene Elimination, Karyotype Evolution, and Functional Innovation in Apiales.</title>
        <authorList>
            <person name="Song X."/>
        </authorList>
    </citation>
    <scope>NUCLEOTIDE SEQUENCE</scope>
    <source>
        <tissue evidence="7">Leaf</tissue>
    </source>
</reference>
<evidence type="ECO:0000256" key="5">
    <source>
        <dbReference type="ARBA" id="ARBA00023242"/>
    </source>
</evidence>
<name>A0A6L5BA37_APIGR</name>
<dbReference type="InterPro" id="IPR050655">
    <property type="entry name" value="Plant_B3_domain"/>
</dbReference>
<dbReference type="GO" id="GO:0003677">
    <property type="term" value="F:DNA binding"/>
    <property type="evidence" value="ECO:0007669"/>
    <property type="project" value="UniProtKB-KW"/>
</dbReference>
<gene>
    <name evidence="7" type="ORF">AG4045_015097</name>
</gene>
<keyword evidence="4" id="KW-0804">Transcription</keyword>
<keyword evidence="3" id="KW-0238">DNA-binding</keyword>
<evidence type="ECO:0000256" key="3">
    <source>
        <dbReference type="ARBA" id="ARBA00023125"/>
    </source>
</evidence>
<comment type="caution">
    <text evidence="7">The sequence shown here is derived from an EMBL/GenBank/DDBJ whole genome shotgun (WGS) entry which is preliminary data.</text>
</comment>
<dbReference type="EMBL" id="WRXP01004392">
    <property type="protein sequence ID" value="KAF1001442.1"/>
    <property type="molecule type" value="Genomic_DNA"/>
</dbReference>
<evidence type="ECO:0000313" key="7">
    <source>
        <dbReference type="EMBL" id="KAF1001442.1"/>
    </source>
</evidence>
<evidence type="ECO:0000259" key="6">
    <source>
        <dbReference type="PROSITE" id="PS50863"/>
    </source>
</evidence>
<evidence type="ECO:0000256" key="1">
    <source>
        <dbReference type="ARBA" id="ARBA00004123"/>
    </source>
</evidence>
<sequence>MDLNPRFERRLRISECTSNAMRVPHAFCEKYGHRIPSTVRVLVCNGYELWVDFDKVSEKFRGLGDFFHEFGMKSGNTLVFQYGGDFDVKVCILDIYGSEIQYPPMVHNLQTCAPSNVSIFEGGWSFVRYLGWGGKVCDSVYVPYEFDDQVGALIPERVDFVDILVEFKELSNHWLKKDHISTYVGIRCWLLEIRRRRDKRRCTINGGWLMFREDLHLDVGDTCTFQWRDDSIRNFNVVVQKRVVDLD</sequence>
<evidence type="ECO:0000256" key="4">
    <source>
        <dbReference type="ARBA" id="ARBA00023163"/>
    </source>
</evidence>
<proteinExistence type="predicted"/>
<dbReference type="Gene3D" id="2.40.330.10">
    <property type="entry name" value="DNA-binding pseudobarrel domain"/>
    <property type="match status" value="2"/>
</dbReference>
<dbReference type="AlphaFoldDB" id="A0A6L5BA37"/>
<dbReference type="PANTHER" id="PTHR31920">
    <property type="entry name" value="B3 DOMAIN-CONTAINING"/>
    <property type="match status" value="1"/>
</dbReference>
<dbReference type="InterPro" id="IPR015300">
    <property type="entry name" value="DNA-bd_pseudobarrel_sf"/>
</dbReference>
<accession>A0A6L5BA37</accession>
<dbReference type="SUPFAM" id="SSF101936">
    <property type="entry name" value="DNA-binding pseudobarrel domain"/>
    <property type="match status" value="2"/>
</dbReference>
<keyword evidence="5" id="KW-0539">Nucleus</keyword>